<proteinExistence type="predicted"/>
<evidence type="ECO:0000313" key="3">
    <source>
        <dbReference type="EMBL" id="NYI06380.1"/>
    </source>
</evidence>
<dbReference type="Pfam" id="PF07883">
    <property type="entry name" value="Cupin_2"/>
    <property type="match status" value="1"/>
</dbReference>
<comment type="caution">
    <text evidence="3">The sequence shown here is derived from an EMBL/GenBank/DDBJ whole genome shotgun (WGS) entry which is preliminary data.</text>
</comment>
<sequence length="276" mass="28940">MSEAPESPSAAATAAGAPSALPAGPDFPGATAVSHLRVYDWEAADGRRGGSPHLHTASAEGYVVLGGEGELETLGSHGYAVTPLRRGTVLWFTPGTVHRLINTSGDLEILVVMQNAGLPEAGDAVLTFPAEVLADPERYARAVAVPQPGPQEGPDDVDSPSAQAARRRRDLAVEGYLTLREQVRELGPSALAPLHEAAARLVAPRAAHWRTLWRAGADAQARRTAAQLDELAAGRAPHLAEAAVHVTEPLGGARRFGMCGRLRVWDLDGAHLVKSA</sequence>
<reference evidence="3 4" key="1">
    <citation type="submission" date="2020-07" db="EMBL/GenBank/DDBJ databases">
        <title>Sequencing the genomes of 1000 actinobacteria strains.</title>
        <authorList>
            <person name="Klenk H.-P."/>
        </authorList>
    </citation>
    <scope>NUCLEOTIDE SEQUENCE [LARGE SCALE GENOMIC DNA]</scope>
    <source>
        <strain evidence="3 4">DSM 42178</strain>
    </source>
</reference>
<evidence type="ECO:0000259" key="2">
    <source>
        <dbReference type="Pfam" id="PF07883"/>
    </source>
</evidence>
<dbReference type="InterPro" id="IPR014710">
    <property type="entry name" value="RmlC-like_jellyroll"/>
</dbReference>
<keyword evidence="3" id="KW-0413">Isomerase</keyword>
<dbReference type="InterPro" id="IPR013096">
    <property type="entry name" value="Cupin_2"/>
</dbReference>
<keyword evidence="4" id="KW-1185">Reference proteome</keyword>
<feature type="domain" description="Cupin type-2" evidence="2">
    <location>
        <begin position="46"/>
        <end position="112"/>
    </location>
</feature>
<feature type="region of interest" description="Disordered" evidence="1">
    <location>
        <begin position="1"/>
        <end position="23"/>
    </location>
</feature>
<dbReference type="AlphaFoldDB" id="A0A852ZYS3"/>
<dbReference type="Gene3D" id="2.60.120.10">
    <property type="entry name" value="Jelly Rolls"/>
    <property type="match status" value="1"/>
</dbReference>
<dbReference type="SUPFAM" id="SSF51182">
    <property type="entry name" value="RmlC-like cupins"/>
    <property type="match status" value="1"/>
</dbReference>
<dbReference type="GO" id="GO:0016853">
    <property type="term" value="F:isomerase activity"/>
    <property type="evidence" value="ECO:0007669"/>
    <property type="project" value="UniProtKB-KW"/>
</dbReference>
<gene>
    <name evidence="3" type="ORF">FHU37_003323</name>
</gene>
<dbReference type="InterPro" id="IPR011051">
    <property type="entry name" value="RmlC_Cupin_sf"/>
</dbReference>
<protein>
    <submittedName>
        <fullName evidence="3">Mannose-6-phosphate isomerase-like protein (Cupin superfamily)</fullName>
    </submittedName>
</protein>
<organism evidence="3 4">
    <name type="scientific">Allostreptomyces psammosilenae</name>
    <dbReference type="NCBI Taxonomy" id="1892865"/>
    <lineage>
        <taxon>Bacteria</taxon>
        <taxon>Bacillati</taxon>
        <taxon>Actinomycetota</taxon>
        <taxon>Actinomycetes</taxon>
        <taxon>Kitasatosporales</taxon>
        <taxon>Streptomycetaceae</taxon>
        <taxon>Allostreptomyces</taxon>
    </lineage>
</organism>
<evidence type="ECO:0000313" key="4">
    <source>
        <dbReference type="Proteomes" id="UP000567795"/>
    </source>
</evidence>
<feature type="region of interest" description="Disordered" evidence="1">
    <location>
        <begin position="145"/>
        <end position="165"/>
    </location>
</feature>
<evidence type="ECO:0000256" key="1">
    <source>
        <dbReference type="SAM" id="MobiDB-lite"/>
    </source>
</evidence>
<name>A0A852ZYS3_9ACTN</name>
<dbReference type="Proteomes" id="UP000567795">
    <property type="component" value="Unassembled WGS sequence"/>
</dbReference>
<dbReference type="EMBL" id="JACBZD010000001">
    <property type="protein sequence ID" value="NYI06380.1"/>
    <property type="molecule type" value="Genomic_DNA"/>
</dbReference>
<accession>A0A852ZYS3</accession>